<evidence type="ECO:0000256" key="1">
    <source>
        <dbReference type="SAM" id="Phobius"/>
    </source>
</evidence>
<keyword evidence="1" id="KW-0472">Membrane</keyword>
<dbReference type="Proteomes" id="UP000442695">
    <property type="component" value="Unassembled WGS sequence"/>
</dbReference>
<dbReference type="RefSeq" id="WP_156859817.1">
    <property type="nucleotide sequence ID" value="NZ_WOWR01000064.1"/>
</dbReference>
<feature type="transmembrane region" description="Helical" evidence="1">
    <location>
        <begin position="50"/>
        <end position="72"/>
    </location>
</feature>
<evidence type="ECO:0000313" key="3">
    <source>
        <dbReference type="Proteomes" id="UP000442695"/>
    </source>
</evidence>
<proteinExistence type="predicted"/>
<organism evidence="2 3">
    <name type="scientific">Pseudomonas putida</name>
    <name type="common">Arthrobacter siderocapsulatus</name>
    <dbReference type="NCBI Taxonomy" id="303"/>
    <lineage>
        <taxon>Bacteria</taxon>
        <taxon>Pseudomonadati</taxon>
        <taxon>Pseudomonadota</taxon>
        <taxon>Gammaproteobacteria</taxon>
        <taxon>Pseudomonadales</taxon>
        <taxon>Pseudomonadaceae</taxon>
        <taxon>Pseudomonas</taxon>
    </lineage>
</organism>
<accession>A0A7V8J1G0</accession>
<evidence type="ECO:0000313" key="2">
    <source>
        <dbReference type="EMBL" id="KAF0251296.1"/>
    </source>
</evidence>
<protein>
    <submittedName>
        <fullName evidence="2">Uncharacterized protein</fullName>
    </submittedName>
</protein>
<comment type="caution">
    <text evidence="2">The sequence shown here is derived from an EMBL/GenBank/DDBJ whole genome shotgun (WGS) entry which is preliminary data.</text>
</comment>
<dbReference type="EMBL" id="WOWR01000064">
    <property type="protein sequence ID" value="KAF0251296.1"/>
    <property type="molecule type" value="Genomic_DNA"/>
</dbReference>
<gene>
    <name evidence="2" type="ORF">GN299_29435</name>
</gene>
<reference evidence="2 3" key="1">
    <citation type="submission" date="2019-12" db="EMBL/GenBank/DDBJ databases">
        <authorList>
            <person name="Woiski C."/>
        </authorList>
    </citation>
    <scope>NUCLEOTIDE SEQUENCE [LARGE SCALE GENOMIC DNA]</scope>
    <source>
        <strain evidence="2 3">BOE100</strain>
    </source>
</reference>
<keyword evidence="1" id="KW-1133">Transmembrane helix</keyword>
<keyword evidence="1" id="KW-0812">Transmembrane</keyword>
<name>A0A7V8J1G0_PSEPU</name>
<dbReference type="AlphaFoldDB" id="A0A7V8J1G0"/>
<sequence>MTESKWWINPGLKKRLSVLGVISCFTATCRTAIAAKPADALNSPGTTYHSALLVVLVLLGLALALVAARWLYSWNQCRKATRAATKAVKDVVARDQKPYC</sequence>